<gene>
    <name evidence="4" type="ORF">CGGC5_v015795</name>
</gene>
<dbReference type="GeneID" id="43617371"/>
<feature type="compositionally biased region" description="Low complexity" evidence="2">
    <location>
        <begin position="694"/>
        <end position="704"/>
    </location>
</feature>
<keyword evidence="1" id="KW-0175">Coiled coil</keyword>
<evidence type="ECO:0000313" key="4">
    <source>
        <dbReference type="EMBL" id="KAF4474821.1"/>
    </source>
</evidence>
<feature type="region of interest" description="Disordered" evidence="2">
    <location>
        <begin position="675"/>
        <end position="710"/>
    </location>
</feature>
<comment type="caution">
    <text evidence="4">The sequence shown here is derived from an EMBL/GenBank/DDBJ whole genome shotgun (WGS) entry which is preliminary data.</text>
</comment>
<dbReference type="Proteomes" id="UP000011096">
    <property type="component" value="Unassembled WGS sequence"/>
</dbReference>
<accession>A0A7J6IFS9</accession>
<feature type="coiled-coil region" evidence="1">
    <location>
        <begin position="191"/>
        <end position="237"/>
    </location>
</feature>
<organism evidence="4 5">
    <name type="scientific">Colletotrichum fructicola (strain Nara gc5)</name>
    <name type="common">Anthracnose fungus</name>
    <name type="synonym">Colletotrichum gloeosporioides (strain Nara gc5)</name>
    <dbReference type="NCBI Taxonomy" id="1213859"/>
    <lineage>
        <taxon>Eukaryota</taxon>
        <taxon>Fungi</taxon>
        <taxon>Dikarya</taxon>
        <taxon>Ascomycota</taxon>
        <taxon>Pezizomycotina</taxon>
        <taxon>Sordariomycetes</taxon>
        <taxon>Hypocreomycetidae</taxon>
        <taxon>Glomerellales</taxon>
        <taxon>Glomerellaceae</taxon>
        <taxon>Colletotrichum</taxon>
        <taxon>Colletotrichum gloeosporioides species complex</taxon>
    </lineage>
</organism>
<proteinExistence type="predicted"/>
<reference evidence="4 5" key="2">
    <citation type="submission" date="2020-04" db="EMBL/GenBank/DDBJ databases">
        <title>Genome sequencing and assembly of multiple isolates from the Colletotrichum gloeosporioides species complex.</title>
        <authorList>
            <person name="Gan P."/>
            <person name="Shirasu K."/>
        </authorList>
    </citation>
    <scope>NUCLEOTIDE SEQUENCE [LARGE SCALE GENOMIC DNA]</scope>
    <source>
        <strain evidence="4 5">Nara gc5</strain>
    </source>
</reference>
<dbReference type="EMBL" id="ANPB02000010">
    <property type="protein sequence ID" value="KAF4474821.1"/>
    <property type="molecule type" value="Genomic_DNA"/>
</dbReference>
<feature type="domain" description="Ubiquitin-like" evidence="3">
    <location>
        <begin position="448"/>
        <end position="528"/>
    </location>
</feature>
<evidence type="ECO:0000256" key="1">
    <source>
        <dbReference type="SAM" id="Coils"/>
    </source>
</evidence>
<dbReference type="OrthoDB" id="5431013at2759"/>
<evidence type="ECO:0000256" key="2">
    <source>
        <dbReference type="SAM" id="MobiDB-lite"/>
    </source>
</evidence>
<keyword evidence="5" id="KW-1185">Reference proteome</keyword>
<dbReference type="InParanoid" id="A0A7J6IFS9"/>
<sequence>MAELSGVAPSLNVPGIVNLGFQLANKLNIYGLGTKSPDTDVRYLVDDIFGTASTLAQLWEHLSTDKHDTFSVYKDAGRREVEDLAVRCGRTYVTIIRSVYRASLAAKVVEDVNFETIRVEDLKAARLCAINANMNWSLVEDAFETAAKQLQWLFASLLLHMQVFDVARLQIKAPRAPGSFDEELASRALASRLLQQRNKNVKTLVEDYEKKADEQAKREARAAYKAAKAAEAAAEAEAASVCSGDDVASWKSGETAQVSRAPSICGDKVDGEKKTVPVAESCTPPPPPPPAFIEPPPPPPVMDYPPPPPPEPIDIKLMTPKRRFPAKVFNSMAEWMRGLFGRGLPPLDHLELEASIIHGGYQLHSKKKPPVLAFEPKTLLRQLKRVLRKVGDTPGDQLIGLDAQFRLAVQNAPQRAQNKDGRVRNLIAVDTRGMPEFIVAYMSMEPALEPIHLTDSIGRTIVMPYEQCRTLKGARNIIHNRFRDIGRMWPMISQGAFEIVNEDDVVVTPAAWENTVKPGAVLTMRLSPFADSSVGPDSKTWAEQYMGPPPPPPGMYPPPPGFRPPHMGGVPPGFPRPGGGGMAPPPGWPRGPRPRVINVGPAPVRRRYGPRAPSSVLSWMAGSTNTTDRELEEWKLGFELDFGGPEPTREKDMDEQTWNKLGRLVAQWTYATDTEFNTDSGTMPWYDDAATARSSSSGSSSSSSDEIVDD</sequence>
<dbReference type="RefSeq" id="XP_031887180.1">
    <property type="nucleotide sequence ID" value="XM_032033334.1"/>
</dbReference>
<dbReference type="AlphaFoldDB" id="A0A7J6IFS9"/>
<dbReference type="Pfam" id="PF22893">
    <property type="entry name" value="ULD_2"/>
    <property type="match status" value="1"/>
</dbReference>
<dbReference type="InterPro" id="IPR054464">
    <property type="entry name" value="ULD_fung"/>
</dbReference>
<evidence type="ECO:0000259" key="3">
    <source>
        <dbReference type="Pfam" id="PF22893"/>
    </source>
</evidence>
<evidence type="ECO:0000313" key="5">
    <source>
        <dbReference type="Proteomes" id="UP000011096"/>
    </source>
</evidence>
<protein>
    <recommendedName>
        <fullName evidence="3">Ubiquitin-like domain-containing protein</fullName>
    </recommendedName>
</protein>
<name>A0A7J6IFS9_COLFN</name>
<reference evidence="4 5" key="1">
    <citation type="submission" date="2012-08" db="EMBL/GenBank/DDBJ databases">
        <authorList>
            <person name="Gan P.H.P."/>
            <person name="Ikeda K."/>
            <person name="Irieda H."/>
            <person name="Narusaka M."/>
            <person name="O'Connell R.J."/>
            <person name="Narusaka Y."/>
            <person name="Takano Y."/>
            <person name="Kubo Y."/>
            <person name="Shirasu K."/>
        </authorList>
    </citation>
    <scope>NUCLEOTIDE SEQUENCE [LARGE SCALE GENOMIC DNA]</scope>
    <source>
        <strain evidence="4 5">Nara gc5</strain>
    </source>
</reference>